<name>A0ABS7JQI2_9SPHN</name>
<dbReference type="Pfam" id="PF00593">
    <property type="entry name" value="TonB_dep_Rec_b-barrel"/>
    <property type="match status" value="1"/>
</dbReference>
<keyword evidence="3" id="KW-0998">Cell outer membrane</keyword>
<gene>
    <name evidence="6" type="ORF">K3181_00435</name>
</gene>
<evidence type="ECO:0000259" key="5">
    <source>
        <dbReference type="Pfam" id="PF00593"/>
    </source>
</evidence>
<keyword evidence="2" id="KW-0472">Membrane</keyword>
<dbReference type="Proteomes" id="UP000782554">
    <property type="component" value="Unassembled WGS sequence"/>
</dbReference>
<sequence length="730" mass="78992">MAIAGEAGAASKSSGEEAVAPGDGRPIVVTGRDPRGTVPTDVPPLVEIDEDQIAALAASTIGELLRLLSGEAGNAPLVLVNGKRIASLSSIDAFAPEAVRRIEILPEELALRYGFPGDRKVLNLILRERFGAVTTEGQLGAATEGGRGIYRGDLGYARVVSSRRWSLSGFLERRDSLDEAQRSIPRGEGRFRTLLSQSDRARIGASWAMESDAGVSFDLASTLDVRTTEGRTGSVGPPEDMRALKQSSRSRSLGLAASASGMLEEWTWFGRAALDHFADRNRFDRAEGVSVARETARDTTTLAEAELVLSGDLASLPAGAIYADIAMTAGHERTEGRSSIAGAAPRTAARSTFGAEFGLSLPLLGGELDPGVGSLVGELRYGLSDPSDFAALESHSAGFTWRPARPVRLRALWSRDESAPGVSDLAAPLEVIPNVRVYDFVTGQTVDVERIEGGNPLLAPSLERRFAATLSITPLFVRDLRFEASYRRSRGSNAVGRVAIPSEEFAAAYPGRFLRDPAGRLLRIDTRPVNFYRRDRDSLAWSLNFSRTFLPPSMGDDTIDAVSRRFDRLRGGGALLLGISHTIALRDELQSFAHLPVIDYLDGSAGANPRHRVSADASYRRNGLGGALDLQWESRSTVRDALQADGTRGSLRYPALARIGFKAFVDLGERFPPEPRYRWSEGLRVSIEIDNLFNARRTVRDASGATPRALLPAYLDPEGRAVRLRIRKLF</sequence>
<evidence type="ECO:0000256" key="3">
    <source>
        <dbReference type="ARBA" id="ARBA00023237"/>
    </source>
</evidence>
<accession>A0ABS7JQI2</accession>
<feature type="domain" description="TonB-dependent receptor-like beta-barrel" evidence="5">
    <location>
        <begin position="155"/>
        <end position="692"/>
    </location>
</feature>
<feature type="compositionally biased region" description="Low complexity" evidence="4">
    <location>
        <begin position="1"/>
        <end position="20"/>
    </location>
</feature>
<feature type="region of interest" description="Disordered" evidence="4">
    <location>
        <begin position="228"/>
        <end position="247"/>
    </location>
</feature>
<comment type="subcellular location">
    <subcellularLocation>
        <location evidence="1">Cell outer membrane</location>
    </subcellularLocation>
</comment>
<keyword evidence="6" id="KW-0675">Receptor</keyword>
<organism evidence="6 7">
    <name type="scientific">Qipengyuania mesophila</name>
    <dbReference type="NCBI Taxonomy" id="2867246"/>
    <lineage>
        <taxon>Bacteria</taxon>
        <taxon>Pseudomonadati</taxon>
        <taxon>Pseudomonadota</taxon>
        <taxon>Alphaproteobacteria</taxon>
        <taxon>Sphingomonadales</taxon>
        <taxon>Erythrobacteraceae</taxon>
        <taxon>Qipengyuania</taxon>
    </lineage>
</organism>
<feature type="region of interest" description="Disordered" evidence="4">
    <location>
        <begin position="1"/>
        <end position="42"/>
    </location>
</feature>
<evidence type="ECO:0000256" key="2">
    <source>
        <dbReference type="ARBA" id="ARBA00023136"/>
    </source>
</evidence>
<proteinExistence type="predicted"/>
<dbReference type="RefSeq" id="WP_221599778.1">
    <property type="nucleotide sequence ID" value="NZ_JAIGNU010000001.1"/>
</dbReference>
<dbReference type="Gene3D" id="2.40.170.20">
    <property type="entry name" value="TonB-dependent receptor, beta-barrel domain"/>
    <property type="match status" value="1"/>
</dbReference>
<reference evidence="6 7" key="1">
    <citation type="submission" date="2021-08" db="EMBL/GenBank/DDBJ databases">
        <title>Comparative Genomics Analysis of the Genus Qipengyuania Reveals Extensive Genetic Diversity and Metabolic Versatility, Including the Description of Fifteen Novel Species.</title>
        <authorList>
            <person name="Liu Y."/>
        </authorList>
    </citation>
    <scope>NUCLEOTIDE SEQUENCE [LARGE SCALE GENOMIC DNA]</scope>
    <source>
        <strain evidence="6 7">YG27</strain>
    </source>
</reference>
<comment type="caution">
    <text evidence="6">The sequence shown here is derived from an EMBL/GenBank/DDBJ whole genome shotgun (WGS) entry which is preliminary data.</text>
</comment>
<evidence type="ECO:0000313" key="7">
    <source>
        <dbReference type="Proteomes" id="UP000782554"/>
    </source>
</evidence>
<protein>
    <submittedName>
        <fullName evidence="6">TonB-dependent receptor</fullName>
    </submittedName>
</protein>
<dbReference type="SUPFAM" id="SSF56935">
    <property type="entry name" value="Porins"/>
    <property type="match status" value="1"/>
</dbReference>
<dbReference type="PANTHER" id="PTHR47234:SF1">
    <property type="entry name" value="TONB-DEPENDENT RECEPTOR"/>
    <property type="match status" value="1"/>
</dbReference>
<dbReference type="EMBL" id="JAIGNU010000001">
    <property type="protein sequence ID" value="MBX7499905.1"/>
    <property type="molecule type" value="Genomic_DNA"/>
</dbReference>
<evidence type="ECO:0000313" key="6">
    <source>
        <dbReference type="EMBL" id="MBX7499905.1"/>
    </source>
</evidence>
<keyword evidence="7" id="KW-1185">Reference proteome</keyword>
<evidence type="ECO:0000256" key="4">
    <source>
        <dbReference type="SAM" id="MobiDB-lite"/>
    </source>
</evidence>
<dbReference type="InterPro" id="IPR000531">
    <property type="entry name" value="Beta-barrel_TonB"/>
</dbReference>
<evidence type="ECO:0000256" key="1">
    <source>
        <dbReference type="ARBA" id="ARBA00004442"/>
    </source>
</evidence>
<dbReference type="InterPro" id="IPR036942">
    <property type="entry name" value="Beta-barrel_TonB_sf"/>
</dbReference>
<dbReference type="PANTHER" id="PTHR47234">
    <property type="match status" value="1"/>
</dbReference>